<dbReference type="FunFam" id="3.40.640.10:FF:000013">
    <property type="entry name" value="4-aminobutyrate aminotransferase"/>
    <property type="match status" value="1"/>
</dbReference>
<dbReference type="Gene3D" id="1.10.10.10">
    <property type="entry name" value="Winged helix-like DNA-binding domain superfamily/Winged helix DNA-binding domain"/>
    <property type="match status" value="1"/>
</dbReference>
<dbReference type="InterPro" id="IPR036388">
    <property type="entry name" value="WH-like_DNA-bd_sf"/>
</dbReference>
<keyword evidence="3" id="KW-0032">Aminotransferase</keyword>
<dbReference type="Proteomes" id="UP000019462">
    <property type="component" value="Unassembled WGS sequence"/>
</dbReference>
<dbReference type="PANTHER" id="PTHR11986:SF79">
    <property type="entry name" value="ACETYLORNITHINE AMINOTRANSFERASE, MITOCHONDRIAL"/>
    <property type="match status" value="1"/>
</dbReference>
<dbReference type="Gene3D" id="3.40.640.10">
    <property type="entry name" value="Type I PLP-dependent aspartate aminotransferase-like (Major domain)"/>
    <property type="match status" value="1"/>
</dbReference>
<evidence type="ECO:0000256" key="6">
    <source>
        <dbReference type="ARBA" id="ARBA00023125"/>
    </source>
</evidence>
<dbReference type="PRINTS" id="PR00053">
    <property type="entry name" value="FORKHEAD"/>
</dbReference>
<evidence type="ECO:0000256" key="5">
    <source>
        <dbReference type="ARBA" id="ARBA00022898"/>
    </source>
</evidence>
<feature type="compositionally biased region" description="Low complexity" evidence="8">
    <location>
        <begin position="247"/>
        <end position="270"/>
    </location>
</feature>
<evidence type="ECO:0000313" key="11">
    <source>
        <dbReference type="Proteomes" id="UP000019462"/>
    </source>
</evidence>
<keyword evidence="6 7" id="KW-0238">DNA-binding</keyword>
<evidence type="ECO:0000256" key="7">
    <source>
        <dbReference type="PROSITE-ProRule" id="PRU00089"/>
    </source>
</evidence>
<feature type="region of interest" description="Disordered" evidence="8">
    <location>
        <begin position="662"/>
        <end position="682"/>
    </location>
</feature>
<keyword evidence="11" id="KW-1185">Reference proteome</keyword>
<evidence type="ECO:0000256" key="1">
    <source>
        <dbReference type="ARBA" id="ARBA00001933"/>
    </source>
</evidence>
<evidence type="ECO:0000256" key="3">
    <source>
        <dbReference type="ARBA" id="ARBA00022576"/>
    </source>
</evidence>
<dbReference type="EMBL" id="AWNI01000022">
    <property type="protein sequence ID" value="ETS61099.1"/>
    <property type="molecule type" value="Genomic_DNA"/>
</dbReference>
<feature type="DNA-binding region" description="Fork-head" evidence="7">
    <location>
        <begin position="1211"/>
        <end position="1305"/>
    </location>
</feature>
<feature type="compositionally biased region" description="Polar residues" evidence="8">
    <location>
        <begin position="271"/>
        <end position="280"/>
    </location>
</feature>
<feature type="compositionally biased region" description="Low complexity" evidence="8">
    <location>
        <begin position="1314"/>
        <end position="1329"/>
    </location>
</feature>
<dbReference type="GO" id="GO:0003700">
    <property type="term" value="F:DNA-binding transcription factor activity"/>
    <property type="evidence" value="ECO:0007669"/>
    <property type="project" value="InterPro"/>
</dbReference>
<feature type="compositionally biased region" description="Low complexity" evidence="8">
    <location>
        <begin position="398"/>
        <end position="407"/>
    </location>
</feature>
<feature type="region of interest" description="Disordered" evidence="8">
    <location>
        <begin position="1093"/>
        <end position="1133"/>
    </location>
</feature>
<dbReference type="GO" id="GO:0043565">
    <property type="term" value="F:sequence-specific DNA binding"/>
    <property type="evidence" value="ECO:0007669"/>
    <property type="project" value="InterPro"/>
</dbReference>
<feature type="compositionally biased region" description="Pro residues" evidence="8">
    <location>
        <begin position="1469"/>
        <end position="1480"/>
    </location>
</feature>
<dbReference type="InterPro" id="IPR005814">
    <property type="entry name" value="Aminotrans_3"/>
</dbReference>
<feature type="region of interest" description="Disordered" evidence="8">
    <location>
        <begin position="1548"/>
        <end position="1612"/>
    </location>
</feature>
<dbReference type="InterPro" id="IPR030456">
    <property type="entry name" value="TF_fork_head_CS_2"/>
</dbReference>
<feature type="compositionally biased region" description="Polar residues" evidence="8">
    <location>
        <begin position="1093"/>
        <end position="1103"/>
    </location>
</feature>
<feature type="region of interest" description="Disordered" evidence="8">
    <location>
        <begin position="226"/>
        <end position="294"/>
    </location>
</feature>
<dbReference type="Pfam" id="PF00202">
    <property type="entry name" value="Aminotran_3"/>
    <property type="match status" value="1"/>
</dbReference>
<protein>
    <recommendedName>
        <fullName evidence="9">Fork-head domain-containing protein</fullName>
    </recommendedName>
</protein>
<feature type="compositionally biased region" description="Polar residues" evidence="8">
    <location>
        <begin position="1569"/>
        <end position="1581"/>
    </location>
</feature>
<dbReference type="CDD" id="cd00059">
    <property type="entry name" value="FH_FOX"/>
    <property type="match status" value="1"/>
</dbReference>
<keyword evidence="7" id="KW-0539">Nucleus</keyword>
<feature type="compositionally biased region" description="Basic and acidic residues" evidence="8">
    <location>
        <begin position="592"/>
        <end position="616"/>
    </location>
</feature>
<evidence type="ECO:0000259" key="9">
    <source>
        <dbReference type="PROSITE" id="PS50039"/>
    </source>
</evidence>
<reference evidence="10 11" key="1">
    <citation type="journal article" date="2014" name="Genome Announc.">
        <title>Genome sequence of the basidiomycetous fungus Pseudozyma aphidis DSM70725, an efficient producer of biosurfactant mannosylerythritol lipids.</title>
        <authorList>
            <person name="Lorenz S."/>
            <person name="Guenther M."/>
            <person name="Grumaz C."/>
            <person name="Rupp S."/>
            <person name="Zibek S."/>
            <person name="Sohn K."/>
        </authorList>
    </citation>
    <scope>NUCLEOTIDE SEQUENCE [LARGE SCALE GENOMIC DNA]</scope>
    <source>
        <strain evidence="11">ATCC 32657 / CBS 517.83 / DSM 70725 / JCM 10318 / NBRC 10182 / NRRL Y-7954 / St-0401</strain>
    </source>
</reference>
<feature type="compositionally biased region" description="Polar residues" evidence="8">
    <location>
        <begin position="1043"/>
        <end position="1053"/>
    </location>
</feature>
<dbReference type="PROSITE" id="PS00658">
    <property type="entry name" value="FORK_HEAD_2"/>
    <property type="match status" value="1"/>
</dbReference>
<dbReference type="GO" id="GO:0030170">
    <property type="term" value="F:pyridoxal phosphate binding"/>
    <property type="evidence" value="ECO:0007669"/>
    <property type="project" value="InterPro"/>
</dbReference>
<feature type="region of interest" description="Disordered" evidence="8">
    <location>
        <begin position="324"/>
        <end position="454"/>
    </location>
</feature>
<gene>
    <name evidence="10" type="ORF">PaG_05044</name>
</gene>
<comment type="caution">
    <text evidence="10">The sequence shown here is derived from an EMBL/GenBank/DDBJ whole genome shotgun (WGS) entry which is preliminary data.</text>
</comment>
<sequence>MTTPSNPRSFSSSGSNYPPASSSSDYSPTSTSTPFATPATRATSVAPSTFSRSGPGNRRAKFSMLSSSAADKSLVQAIHASPTPSGSRSATPASMEDPTNSTSATDDSADASAPSLSTRAPFRPVARGRPAAALGASKATAPRTLSNASASAPSPTTLSATPSTSASKLPSTPASTSASAATLAASETGPAMSKDAEDFFARAQAMGLRLTREDYERTKAGVAAFLKAERRPVAPSSANTSLATPNASESKATSATPSTSAAGKAAGSTEPAANSSSTAETKPGTLPSRLAAPSPLARAVAPNWARNTSSPGLSFFTAVIEPQDSPVSPKVHPSLDHVGSAEERRRLKIKKQKQRLRLERERAAAAANAASGSHKGSQSLLGTPASVGAQSSPEAGYTPTFRTPPTRTHTKRGSCSSVKSATRVGLGLDLVGSDSTSSSDPNTPPEALQSAFSSRRLRGRTVSFESSPVIRVSEEVRHCTSLEELSRRAWVSPRGTLRLLKSPVDHAGVFCSPVPDVDDSGVFFHANESATPVIEANGGLAADGWGTTHRRTFSESSAGTTAPGALESLDVKMSGLSFLDKIMAQQTSPRRLYKEEKRRQKEAAQRKMAEEQDKAHLAAQQAAEAAARAEYEEKEAAKAAAAADAIKAANPDYASLVISTPNASKVSRRSPDSVLRATPAESSSSRALRWTTLGSSPANLHMRMTTREHYDFTMHGISPSQPGLDSLESLCHINSTPGPITFSTWDAEPLSTLRKGTDASRSSLRAASAATPAAHFLLAPEDARPELIGVSPSVGGFFHARQASAQGHANSSLMRSSSHGMAVMSPLSGRLVTNVASRISDLDFDADDDIGMHPEDANGLGKPLGLNAKRGLLFTAPGGTALDPPPSLAEAASIEDMPGKIFSLSSASPLRLGRSLRAGNSGDEMIGGKLPFASPRSALVRAQSGSAIVSGRDRQPSGNIRDFLGANASGSKHKRAGSRKIDTISPADVFGSSLARTISAPAVETQLPLPEPSKGDRDLGAPSQHTQAGKKGKKAAEDRRAQSHSPLSPSKQLPAQGGVSIVIQPAPTVGGHRAGSAEPSIDASAVAPTFATQSAATDGTDTSGIVGPPIGSQTGSTKKAKKPKATSGSATDPAAFKVVDLPRQDFERMTKISPAVQDGEEIGWNQPDGSRLVKLVSEELKAALEAGTLLEEPPARYYLLPPGYGQSKAKPSSVSYAGLIGQAIKSSSDMRLSLSEVYDWISSTYPFFEKGDRGWQNSIRHNLSLNKSFIKIEREANMPGKGGWWGIKPGHEDRFQNGLYNAVPQKFEAAKARQQQQLLQQQGQTQQGLDSPDAVERSLTVPESSQKSTVGADAAEGSAKKRSKAKRKKTQAGQAAGDSEDESQRDENAQPSKKAKKDTPIVFADRLPLLETQPQNGGHLGDGPMAIHGIETITPVRPHVGSSMYSSSVAGSNYSKTLPGLVDSASSPPSSPFTLMPPPSMQATAHNSARKRKMAGNGSGQLGYGTGFSPSVYGGQGSPLNGARSGAYRNAMRGGSALGGAFAFSNGMDSDASRGSPLRRQTKGLSGESAGTTANNSSVTSPKRLWSISSPMSSMRASMGPMGAQKGMDEGMRSPTSAARVAAALAHSPIRSSPLRSGAAGMMSPNSGARLQMQLAMGGFGGSGFGAGLGMGSGLTPGRTPGSLRASTGLSPGRRGLSTHAQMLGMSMGGGAPQNMQQQAWFLDDPFDMQPGVQQHQQPHAQMNQHHPMHAQQGHGGMDPGASGYGAYGTSDGVPASPLRMAWNSIQAAGGIQAFTAAASTGFSQSGHKTLAGRATAAGSSLQPVGRGKNRAEFAGWALGASRVGLEIPLDVLEPREPRARLQPAQRAAARVAARNLAGLYPGGRIALLLSPSLWLWMHGSSDAGAPRESPRNPSAIKMRAVLAASQPIKRSLGRVPAPAAATVPLQPTSHRSFTTAPSRQTAFRPTMPAASFDAAAFGETHITKGIGRLSKHVFEDGKGSWITTDKGVKLLDMTAGIGVCNLGHCHPKVTEAAAKQCGKITHAQVNIGFSAAQIELIQHLLPILPHPSLDTLFFWNSGAEAVEAAIKLARAATKKQNIIVMQGSYHGRTAATAALTRSKTIYGEGHGPLMPGVFATSFPFYAHFGLPASTDIEELVRQSLHQVRLTLQQQTAPSDTAAILIEPVIGEGGYVPAPASFLHGLREICDEHGLLLIADEVQSGFGRTGTMFAVEESGVRPDVLIFAKGIANGFPLSGIASTNELMSRQKPGSMGGTYAGNAVACAAATAVIKAFKDEQILDNVAARSQQLVGFLKELQQDPKYGHLIEDVRGRGLMIGVQFATNTTNPASQNTTAAKGAAPQIAPKIVAQCLERNMLLLSTSVFDVLRFIPALNISEEELAQACSIFKEAFHAAAKELGH</sequence>
<feature type="compositionally biased region" description="Low complexity" evidence="8">
    <location>
        <begin position="1587"/>
        <end position="1604"/>
    </location>
</feature>
<dbReference type="InterPro" id="IPR036390">
    <property type="entry name" value="WH_DNA-bd_sf"/>
</dbReference>
<dbReference type="OrthoDB" id="5954824at2759"/>
<dbReference type="InterPro" id="IPR001766">
    <property type="entry name" value="Fork_head_dom"/>
</dbReference>
<dbReference type="Gene3D" id="3.90.1150.10">
    <property type="entry name" value="Aspartate Aminotransferase, domain 1"/>
    <property type="match status" value="1"/>
</dbReference>
<feature type="compositionally biased region" description="Low complexity" evidence="8">
    <location>
        <begin position="424"/>
        <end position="440"/>
    </location>
</feature>
<evidence type="ECO:0000256" key="2">
    <source>
        <dbReference type="ARBA" id="ARBA00008954"/>
    </source>
</evidence>
<keyword evidence="4" id="KW-0808">Transferase</keyword>
<organism evidence="10 11">
    <name type="scientific">Moesziomyces aphidis</name>
    <name type="common">Pseudozyma aphidis</name>
    <dbReference type="NCBI Taxonomy" id="84754"/>
    <lineage>
        <taxon>Eukaryota</taxon>
        <taxon>Fungi</taxon>
        <taxon>Dikarya</taxon>
        <taxon>Basidiomycota</taxon>
        <taxon>Ustilaginomycotina</taxon>
        <taxon>Ustilaginomycetes</taxon>
        <taxon>Ustilaginales</taxon>
        <taxon>Ustilaginaceae</taxon>
        <taxon>Moesziomyces</taxon>
    </lineage>
</organism>
<feature type="region of interest" description="Disordered" evidence="8">
    <location>
        <begin position="589"/>
        <end position="626"/>
    </location>
</feature>
<feature type="compositionally biased region" description="Basic and acidic residues" evidence="8">
    <location>
        <begin position="333"/>
        <end position="345"/>
    </location>
</feature>
<dbReference type="SUPFAM" id="SSF46785">
    <property type="entry name" value="Winged helix' DNA-binding domain"/>
    <property type="match status" value="1"/>
</dbReference>
<feature type="compositionally biased region" description="Low complexity" evidence="8">
    <location>
        <begin position="97"/>
        <end position="118"/>
    </location>
</feature>
<evidence type="ECO:0000256" key="8">
    <source>
        <dbReference type="SAM" id="MobiDB-lite"/>
    </source>
</evidence>
<dbReference type="InterPro" id="IPR050103">
    <property type="entry name" value="Class-III_PLP-dep_AT"/>
</dbReference>
<evidence type="ECO:0000256" key="4">
    <source>
        <dbReference type="ARBA" id="ARBA00022679"/>
    </source>
</evidence>
<evidence type="ECO:0000313" key="10">
    <source>
        <dbReference type="EMBL" id="ETS61099.1"/>
    </source>
</evidence>
<dbReference type="SUPFAM" id="SSF53383">
    <property type="entry name" value="PLP-dependent transferases"/>
    <property type="match status" value="1"/>
</dbReference>
<dbReference type="GO" id="GO:0005634">
    <property type="term" value="C:nucleus"/>
    <property type="evidence" value="ECO:0007669"/>
    <property type="project" value="UniProtKB-SubCell"/>
</dbReference>
<dbReference type="InterPro" id="IPR049704">
    <property type="entry name" value="Aminotrans_3_PPA_site"/>
</dbReference>
<feature type="compositionally biased region" description="Low complexity" evidence="8">
    <location>
        <begin position="144"/>
        <end position="186"/>
    </location>
</feature>
<dbReference type="InterPro" id="IPR015422">
    <property type="entry name" value="PyrdxlP-dep_Trfase_small"/>
</dbReference>
<dbReference type="PROSITE" id="PS00600">
    <property type="entry name" value="AA_TRANSFER_CLASS_3"/>
    <property type="match status" value="1"/>
</dbReference>
<keyword evidence="5" id="KW-0663">Pyridoxal phosphate</keyword>
<dbReference type="InterPro" id="IPR015424">
    <property type="entry name" value="PyrdxlP-dep_Trfase"/>
</dbReference>
<dbReference type="InterPro" id="IPR015421">
    <property type="entry name" value="PyrdxlP-dep_Trfase_major"/>
</dbReference>
<feature type="compositionally biased region" description="Low complexity" evidence="8">
    <location>
        <begin position="1"/>
        <end position="44"/>
    </location>
</feature>
<feature type="region of interest" description="Disordered" evidence="8">
    <location>
        <begin position="1"/>
        <end position="193"/>
    </location>
</feature>
<feature type="region of interest" description="Disordered" evidence="8">
    <location>
        <begin position="1001"/>
        <end position="1056"/>
    </location>
</feature>
<dbReference type="CDD" id="cd00610">
    <property type="entry name" value="OAT_like"/>
    <property type="match status" value="1"/>
</dbReference>
<feature type="compositionally biased region" description="Polar residues" evidence="8">
    <location>
        <begin position="45"/>
        <end position="54"/>
    </location>
</feature>
<feature type="compositionally biased region" description="Basic residues" evidence="8">
    <location>
        <begin position="1360"/>
        <end position="1370"/>
    </location>
</feature>
<dbReference type="SMART" id="SM00339">
    <property type="entry name" value="FH"/>
    <property type="match status" value="1"/>
</dbReference>
<dbReference type="PROSITE" id="PS50039">
    <property type="entry name" value="FORK_HEAD_3"/>
    <property type="match status" value="1"/>
</dbReference>
<dbReference type="GO" id="GO:0042802">
    <property type="term" value="F:identical protein binding"/>
    <property type="evidence" value="ECO:0007669"/>
    <property type="project" value="TreeGrafter"/>
</dbReference>
<feature type="compositionally biased region" description="Low complexity" evidence="8">
    <location>
        <begin position="617"/>
        <end position="626"/>
    </location>
</feature>
<proteinExistence type="inferred from homology"/>
<feature type="domain" description="Fork-head" evidence="9">
    <location>
        <begin position="1211"/>
        <end position="1305"/>
    </location>
</feature>
<comment type="cofactor">
    <cofactor evidence="1">
        <name>pyridoxal 5'-phosphate</name>
        <dbReference type="ChEBI" id="CHEBI:597326"/>
    </cofactor>
</comment>
<feature type="compositionally biased region" description="Polar residues" evidence="8">
    <location>
        <begin position="236"/>
        <end position="246"/>
    </location>
</feature>
<feature type="compositionally biased region" description="Basic residues" evidence="8">
    <location>
        <begin position="346"/>
        <end position="355"/>
    </location>
</feature>
<dbReference type="PANTHER" id="PTHR11986">
    <property type="entry name" value="AMINOTRANSFERASE CLASS III"/>
    <property type="match status" value="1"/>
</dbReference>
<name>W3VHQ0_MOEAP</name>
<dbReference type="GO" id="GO:0008483">
    <property type="term" value="F:transaminase activity"/>
    <property type="evidence" value="ECO:0007669"/>
    <property type="project" value="UniProtKB-KW"/>
</dbReference>
<feature type="region of interest" description="Disordered" evidence="8">
    <location>
        <begin position="944"/>
        <end position="980"/>
    </location>
</feature>
<dbReference type="FunFam" id="1.10.10.10:FF:000135">
    <property type="entry name" value="forkhead box protein G1"/>
    <property type="match status" value="1"/>
</dbReference>
<accession>W3VHQ0</accession>
<dbReference type="HOGENOM" id="CLU_000952_0_0_1"/>
<feature type="region of interest" description="Disordered" evidence="8">
    <location>
        <begin position="1462"/>
        <end position="1502"/>
    </location>
</feature>
<comment type="subcellular location">
    <subcellularLocation>
        <location evidence="7">Nucleus</location>
    </subcellularLocation>
</comment>
<feature type="compositionally biased region" description="Polar residues" evidence="8">
    <location>
        <begin position="82"/>
        <end position="92"/>
    </location>
</feature>
<comment type="similarity">
    <text evidence="2">Belongs to the class-III pyridoxal-phosphate-dependent aminotransferase family.</text>
</comment>
<feature type="region of interest" description="Disordered" evidence="8">
    <location>
        <begin position="1313"/>
        <end position="1401"/>
    </location>
</feature>
<dbReference type="Pfam" id="PF00250">
    <property type="entry name" value="Forkhead"/>
    <property type="match status" value="1"/>
</dbReference>